<evidence type="ECO:0000259" key="19">
    <source>
        <dbReference type="Pfam" id="PF01059"/>
    </source>
</evidence>
<dbReference type="GO" id="GO:0042773">
    <property type="term" value="P:ATP synthesis coupled electron transport"/>
    <property type="evidence" value="ECO:0007669"/>
    <property type="project" value="InterPro"/>
</dbReference>
<feature type="transmembrane region" description="Helical" evidence="17">
    <location>
        <begin position="142"/>
        <end position="172"/>
    </location>
</feature>
<feature type="transmembrane region" description="Helical" evidence="17">
    <location>
        <begin position="419"/>
        <end position="442"/>
    </location>
</feature>
<dbReference type="PRINTS" id="PR01437">
    <property type="entry name" value="NUOXDRDTASE4"/>
</dbReference>
<keyword evidence="6 17" id="KW-0813">Transport</keyword>
<evidence type="ECO:0000256" key="1">
    <source>
        <dbReference type="ARBA" id="ARBA00003257"/>
    </source>
</evidence>
<evidence type="ECO:0000256" key="3">
    <source>
        <dbReference type="ARBA" id="ARBA00009025"/>
    </source>
</evidence>
<keyword evidence="13 17" id="KW-0830">Ubiquinone</keyword>
<evidence type="ECO:0000256" key="10">
    <source>
        <dbReference type="ARBA" id="ARBA00022982"/>
    </source>
</evidence>
<feature type="transmembrane region" description="Helical" evidence="17">
    <location>
        <begin position="7"/>
        <end position="35"/>
    </location>
</feature>
<dbReference type="GO" id="GO:0003954">
    <property type="term" value="F:NADH dehydrogenase activity"/>
    <property type="evidence" value="ECO:0007669"/>
    <property type="project" value="TreeGrafter"/>
</dbReference>
<evidence type="ECO:0000256" key="15">
    <source>
        <dbReference type="ARBA" id="ARBA00023136"/>
    </source>
</evidence>
<dbReference type="GO" id="GO:0015990">
    <property type="term" value="P:electron transport coupled proton transport"/>
    <property type="evidence" value="ECO:0007669"/>
    <property type="project" value="TreeGrafter"/>
</dbReference>
<keyword evidence="11 17" id="KW-1133">Transmembrane helix</keyword>
<keyword evidence="15 17" id="KW-0472">Membrane</keyword>
<dbReference type="InterPro" id="IPR001750">
    <property type="entry name" value="ND/Mrp_TM"/>
</dbReference>
<keyword evidence="10 17" id="KW-0249">Electron transport</keyword>
<evidence type="ECO:0000256" key="11">
    <source>
        <dbReference type="ARBA" id="ARBA00022989"/>
    </source>
</evidence>
<comment type="similarity">
    <text evidence="3 17">Belongs to the complex I subunit 4 family.</text>
</comment>
<evidence type="ECO:0000259" key="18">
    <source>
        <dbReference type="Pfam" id="PF00361"/>
    </source>
</evidence>
<comment type="function">
    <text evidence="1">Core subunit of the mitochondrial membrane respiratory chain NADH dehydrogenase (Complex I) that is believed to belong to the minimal assembly required for catalysis. Complex I functions in the transfer of electrons from NADH to the respiratory chain. The immediate electron acceptor for the enzyme is believed to be ubiquinone.</text>
</comment>
<evidence type="ECO:0000256" key="16">
    <source>
        <dbReference type="ARBA" id="ARBA00049551"/>
    </source>
</evidence>
<dbReference type="GO" id="GO:0048039">
    <property type="term" value="F:ubiquinone binding"/>
    <property type="evidence" value="ECO:0007669"/>
    <property type="project" value="TreeGrafter"/>
</dbReference>
<comment type="catalytic activity">
    <reaction evidence="16 17">
        <text>a ubiquinone + NADH + 5 H(+)(in) = a ubiquinol + NAD(+) + 4 H(+)(out)</text>
        <dbReference type="Rhea" id="RHEA:29091"/>
        <dbReference type="Rhea" id="RHEA-COMP:9565"/>
        <dbReference type="Rhea" id="RHEA-COMP:9566"/>
        <dbReference type="ChEBI" id="CHEBI:15378"/>
        <dbReference type="ChEBI" id="CHEBI:16389"/>
        <dbReference type="ChEBI" id="CHEBI:17976"/>
        <dbReference type="ChEBI" id="CHEBI:57540"/>
        <dbReference type="ChEBI" id="CHEBI:57945"/>
        <dbReference type="EC" id="7.1.1.2"/>
    </reaction>
</comment>
<keyword evidence="9" id="KW-1278">Translocase</keyword>
<evidence type="ECO:0000256" key="7">
    <source>
        <dbReference type="ARBA" id="ARBA00022660"/>
    </source>
</evidence>
<dbReference type="PANTHER" id="PTHR43507">
    <property type="entry name" value="NADH-UBIQUINONE OXIDOREDUCTASE CHAIN 4"/>
    <property type="match status" value="1"/>
</dbReference>
<feature type="domain" description="NADH:ubiquinone oxidoreductase chain 4 N-terminal" evidence="19">
    <location>
        <begin position="1"/>
        <end position="101"/>
    </location>
</feature>
<feature type="transmembrane region" description="Helical" evidence="17">
    <location>
        <begin position="270"/>
        <end position="288"/>
    </location>
</feature>
<evidence type="ECO:0000256" key="2">
    <source>
        <dbReference type="ARBA" id="ARBA00004225"/>
    </source>
</evidence>
<evidence type="ECO:0000256" key="9">
    <source>
        <dbReference type="ARBA" id="ARBA00022967"/>
    </source>
</evidence>
<evidence type="ECO:0000256" key="17">
    <source>
        <dbReference type="RuleBase" id="RU003297"/>
    </source>
</evidence>
<dbReference type="AlphaFoldDB" id="A0A7U3MY51"/>
<evidence type="ECO:0000256" key="4">
    <source>
        <dbReference type="ARBA" id="ARBA00012944"/>
    </source>
</evidence>
<feature type="transmembrane region" description="Helical" evidence="17">
    <location>
        <begin position="208"/>
        <end position="229"/>
    </location>
</feature>
<gene>
    <name evidence="20" type="primary">ND4</name>
</gene>
<feature type="transmembrane region" description="Helical" evidence="17">
    <location>
        <begin position="366"/>
        <end position="399"/>
    </location>
</feature>
<dbReference type="InterPro" id="IPR000260">
    <property type="entry name" value="NADH4_N"/>
</dbReference>
<evidence type="ECO:0000256" key="13">
    <source>
        <dbReference type="ARBA" id="ARBA00023075"/>
    </source>
</evidence>
<evidence type="ECO:0000256" key="14">
    <source>
        <dbReference type="ARBA" id="ARBA00023128"/>
    </source>
</evidence>
<organism evidence="20">
    <name type="scientific">Triatoma recurva</name>
    <dbReference type="NCBI Taxonomy" id="347696"/>
    <lineage>
        <taxon>Eukaryota</taxon>
        <taxon>Metazoa</taxon>
        <taxon>Ecdysozoa</taxon>
        <taxon>Arthropoda</taxon>
        <taxon>Hexapoda</taxon>
        <taxon>Insecta</taxon>
        <taxon>Pterygota</taxon>
        <taxon>Neoptera</taxon>
        <taxon>Paraneoptera</taxon>
        <taxon>Hemiptera</taxon>
        <taxon>Heteroptera</taxon>
        <taxon>Panheteroptera</taxon>
        <taxon>Cimicomorpha</taxon>
        <taxon>Reduviidae</taxon>
        <taxon>Triatominae</taxon>
        <taxon>Triatoma</taxon>
    </lineage>
</organism>
<reference evidence="20" key="1">
    <citation type="journal article" date="2020" name="Infect. Genet. Evol.">
        <title>Phylogeny of the North-Central American clade of blood-sucking reduviid bugs of the tribe Triatomini (Hemiptera: Triatominae) based on the mitochondrial genome.</title>
        <authorList>
            <person name="Aguilera-Uribe M."/>
            <person name="Meza-Lazaro R.N."/>
            <person name="Kieran T.J."/>
            <person name="Ibarra-Cerdena C.N."/>
            <person name="Zaldivar-Riveron A."/>
        </authorList>
    </citation>
    <scope>NUCLEOTIDE SEQUENCE</scope>
</reference>
<keyword evidence="8 17" id="KW-0812">Transmembrane</keyword>
<dbReference type="EC" id="7.1.1.2" evidence="4 17"/>
<feature type="transmembrane region" description="Helical" evidence="17">
    <location>
        <begin position="294"/>
        <end position="315"/>
    </location>
</feature>
<comment type="function">
    <text evidence="17">Core subunit of the mitochondrial membrane respiratory chain NADH dehydrogenase (Complex I) which catalyzes electron transfer from NADH through the respiratory chain, using ubiquinone as an electron acceptor. Essential for the catalytic activity and assembly of complex I.</text>
</comment>
<sequence>MMSMLLYLFFLIPFSLFNLWWFMVLYLMVGVFYYLNTFWFFNYYSMVSYSFGGDVLSMCMIFLSFWIVTLMVVASYSVYKSMNYSGEFMVVNIFLLVFLILSFSTVNLFLFYLFFESSLIPTLFLIFGWGYQPERLSAGFYLLFYTLFASLPLLLGIFYIMEGCSSVFYFLIEVDCGFYLFVSMVLAFLVSMPMIFVHFWLPSAHVEAPIAGSMILAGVLLKLGGYGFMRVSNFIYGYLFNFSYVFIGLSLYGAFLVGFLCLYQIDIKSLIAYSSVAHMGLVLCGIFSMSSWGLWGSLVLMIGHGLCSSGLFCLANIIYERVLSRSLVVNKGLIAFMPSLSLFWFILSSNNMASPPSLNLLGEVMLINGIMSWSSLGLIFLGFSSFLSCCYSIYLYSYVQHGYVYSGLTKFSFNSLREYFLIFCHLVPLNFIILSGDIFVLWF</sequence>
<accession>A0A7U3MY51</accession>
<proteinExistence type="inferred from homology"/>
<dbReference type="Pfam" id="PF01059">
    <property type="entry name" value="Oxidored_q5_N"/>
    <property type="match status" value="1"/>
</dbReference>
<dbReference type="PANTHER" id="PTHR43507:SF20">
    <property type="entry name" value="NADH-UBIQUINONE OXIDOREDUCTASE CHAIN 4"/>
    <property type="match status" value="1"/>
</dbReference>
<evidence type="ECO:0000256" key="12">
    <source>
        <dbReference type="ARBA" id="ARBA00023027"/>
    </source>
</evidence>
<feature type="transmembrane region" description="Helical" evidence="17">
    <location>
        <begin position="109"/>
        <end position="130"/>
    </location>
</feature>
<geneLocation type="mitochondrion" evidence="20"/>
<evidence type="ECO:0000313" key="20">
    <source>
        <dbReference type="EMBL" id="QKY63892.1"/>
    </source>
</evidence>
<evidence type="ECO:0000256" key="6">
    <source>
        <dbReference type="ARBA" id="ARBA00022448"/>
    </source>
</evidence>
<comment type="subcellular location">
    <subcellularLocation>
        <location evidence="2 17">Mitochondrion membrane</location>
        <topology evidence="2 17">Multi-pass membrane protein</topology>
    </subcellularLocation>
</comment>
<evidence type="ECO:0000256" key="5">
    <source>
        <dbReference type="ARBA" id="ARBA00021006"/>
    </source>
</evidence>
<keyword evidence="14 17" id="KW-0496">Mitochondrion</keyword>
<feature type="transmembrane region" description="Helical" evidence="17">
    <location>
        <begin position="55"/>
        <end position="79"/>
    </location>
</feature>
<keyword evidence="12 17" id="KW-0520">NAD</keyword>
<feature type="transmembrane region" description="Helical" evidence="17">
    <location>
        <begin position="235"/>
        <end position="263"/>
    </location>
</feature>
<evidence type="ECO:0000256" key="8">
    <source>
        <dbReference type="ARBA" id="ARBA00022692"/>
    </source>
</evidence>
<name>A0A7U3MY51_9HEMI</name>
<keyword evidence="7 17" id="KW-0679">Respiratory chain</keyword>
<feature type="domain" description="NADH:quinone oxidoreductase/Mrp antiporter transmembrane" evidence="18">
    <location>
        <begin position="107"/>
        <end position="387"/>
    </location>
</feature>
<feature type="transmembrane region" description="Helical" evidence="17">
    <location>
        <begin position="178"/>
        <end position="201"/>
    </location>
</feature>
<feature type="transmembrane region" description="Helical" evidence="17">
    <location>
        <begin position="86"/>
        <end position="103"/>
    </location>
</feature>
<dbReference type="Pfam" id="PF00361">
    <property type="entry name" value="Proton_antipo_M"/>
    <property type="match status" value="1"/>
</dbReference>
<dbReference type="GO" id="GO:0008137">
    <property type="term" value="F:NADH dehydrogenase (ubiquinone) activity"/>
    <property type="evidence" value="ECO:0007669"/>
    <property type="project" value="UniProtKB-UniRule"/>
</dbReference>
<dbReference type="GO" id="GO:0031966">
    <property type="term" value="C:mitochondrial membrane"/>
    <property type="evidence" value="ECO:0007669"/>
    <property type="project" value="UniProtKB-SubCell"/>
</dbReference>
<dbReference type="EMBL" id="MT556663">
    <property type="protein sequence ID" value="QKY63892.1"/>
    <property type="molecule type" value="Genomic_DNA"/>
</dbReference>
<dbReference type="InterPro" id="IPR003918">
    <property type="entry name" value="NADH_UbQ_OxRdtase"/>
</dbReference>
<feature type="transmembrane region" description="Helical" evidence="17">
    <location>
        <begin position="327"/>
        <end position="346"/>
    </location>
</feature>
<protein>
    <recommendedName>
        <fullName evidence="5 17">NADH-ubiquinone oxidoreductase chain 4</fullName>
        <ecNumber evidence="4 17">7.1.1.2</ecNumber>
    </recommendedName>
</protein>